<proteinExistence type="predicted"/>
<name>A0A2N5RZ54_9BASI</name>
<reference evidence="2 3" key="1">
    <citation type="submission" date="2017-11" db="EMBL/GenBank/DDBJ databases">
        <title>De novo assembly and phasing of dikaryotic genomes from two isolates of Puccinia coronata f. sp. avenae, the causal agent of oat crown rust.</title>
        <authorList>
            <person name="Miller M.E."/>
            <person name="Zhang Y."/>
            <person name="Omidvar V."/>
            <person name="Sperschneider J."/>
            <person name="Schwessinger B."/>
            <person name="Raley C."/>
            <person name="Palmer J.M."/>
            <person name="Garnica D."/>
            <person name="Upadhyaya N."/>
            <person name="Rathjen J."/>
            <person name="Taylor J.M."/>
            <person name="Park R.F."/>
            <person name="Dodds P.N."/>
            <person name="Hirsch C.D."/>
            <person name="Kianian S.F."/>
            <person name="Figueroa M."/>
        </authorList>
    </citation>
    <scope>NUCLEOTIDE SEQUENCE [LARGE SCALE GENOMIC DNA]</scope>
    <source>
        <strain evidence="2">12SD80</strain>
    </source>
</reference>
<evidence type="ECO:0000256" key="1">
    <source>
        <dbReference type="SAM" id="MobiDB-lite"/>
    </source>
</evidence>
<gene>
    <name evidence="2" type="ORF">PCASD_26090</name>
</gene>
<dbReference type="EMBL" id="PGCI01001238">
    <property type="protein sequence ID" value="PLW06261.1"/>
    <property type="molecule type" value="Genomic_DNA"/>
</dbReference>
<dbReference type="AlphaFoldDB" id="A0A2N5RZ54"/>
<evidence type="ECO:0000313" key="3">
    <source>
        <dbReference type="Proteomes" id="UP000235392"/>
    </source>
</evidence>
<dbReference type="Proteomes" id="UP000235392">
    <property type="component" value="Unassembled WGS sequence"/>
</dbReference>
<organism evidence="2 3">
    <name type="scientific">Puccinia coronata f. sp. avenae</name>
    <dbReference type="NCBI Taxonomy" id="200324"/>
    <lineage>
        <taxon>Eukaryota</taxon>
        <taxon>Fungi</taxon>
        <taxon>Dikarya</taxon>
        <taxon>Basidiomycota</taxon>
        <taxon>Pucciniomycotina</taxon>
        <taxon>Pucciniomycetes</taxon>
        <taxon>Pucciniales</taxon>
        <taxon>Pucciniaceae</taxon>
        <taxon>Puccinia</taxon>
    </lineage>
</organism>
<sequence>MHSSSTANPPKGSTTAGSDPLRSTAVAGSSGKAREQPKNPPPPVPHADYMRLIMQAQHQSIIQAQLNQAAATNQMARIEEAILLLLIKAEELTHEAPPTPPTDGQLKATQILFAAKSVTHDKDKICIVRLITYFLPPLWHTTLLHNLHNLSMTHGKSFSSYSTRARNLQSMLNFEKHITSNFAMAEAVMFGLPQNIKALINNFCLLLKDPFNYNSFKSSFQGYYNNLPKPATTCTCKAAPAS</sequence>
<feature type="region of interest" description="Disordered" evidence="1">
    <location>
        <begin position="1"/>
        <end position="47"/>
    </location>
</feature>
<accession>A0A2N5RZ54</accession>
<protein>
    <submittedName>
        <fullName evidence="2">Uncharacterized protein</fullName>
    </submittedName>
</protein>
<comment type="caution">
    <text evidence="2">The sequence shown here is derived from an EMBL/GenBank/DDBJ whole genome shotgun (WGS) entry which is preliminary data.</text>
</comment>
<evidence type="ECO:0000313" key="2">
    <source>
        <dbReference type="EMBL" id="PLW06261.1"/>
    </source>
</evidence>
<feature type="compositionally biased region" description="Polar residues" evidence="1">
    <location>
        <begin position="1"/>
        <end position="17"/>
    </location>
</feature>